<dbReference type="GO" id="GO:0000287">
    <property type="term" value="F:magnesium ion binding"/>
    <property type="evidence" value="ECO:0007669"/>
    <property type="project" value="InterPro"/>
</dbReference>
<comment type="pathway">
    <text evidence="2">Metabolic intermediate biosynthesis; 5-phospho-alpha-D-ribose 1-diphosphate biosynthesis; 5-phospho-alpha-D-ribose 1-diphosphate from D-ribose 5-phosphate (route I): step 1/1.</text>
</comment>
<dbReference type="GO" id="GO:0004749">
    <property type="term" value="F:ribose phosphate diphosphokinase activity"/>
    <property type="evidence" value="ECO:0007669"/>
    <property type="project" value="UniProtKB-EC"/>
</dbReference>
<comment type="subunit">
    <text evidence="12">Homodimer. The active form is probably a hexamer composed of 3 homodimers.</text>
</comment>
<dbReference type="InterPro" id="IPR029099">
    <property type="entry name" value="Pribosyltran_N"/>
</dbReference>
<evidence type="ECO:0000259" key="14">
    <source>
        <dbReference type="Pfam" id="PF13793"/>
    </source>
</evidence>
<evidence type="ECO:0000256" key="5">
    <source>
        <dbReference type="ARBA" id="ARBA00022679"/>
    </source>
</evidence>
<dbReference type="PROSITE" id="PS00114">
    <property type="entry name" value="PRPP_SYNTHASE"/>
    <property type="match status" value="1"/>
</dbReference>
<comment type="function">
    <text evidence="1">Catalyzes the synthesis of phosphoribosylpyrophosphate (PRPP) that is essential for nucleotide synthesis.</text>
</comment>
<dbReference type="InterPro" id="IPR000836">
    <property type="entry name" value="PRTase_dom"/>
</dbReference>
<dbReference type="NCBIfam" id="NF002320">
    <property type="entry name" value="PRK01259.1"/>
    <property type="match status" value="1"/>
</dbReference>
<evidence type="ECO:0000256" key="4">
    <source>
        <dbReference type="ARBA" id="ARBA00013247"/>
    </source>
</evidence>
<evidence type="ECO:0000256" key="8">
    <source>
        <dbReference type="ARBA" id="ARBA00022741"/>
    </source>
</evidence>
<keyword evidence="5" id="KW-0808">Transferase</keyword>
<feature type="domain" description="Ribose-phosphate pyrophosphokinase N-terminal" evidence="14">
    <location>
        <begin position="75"/>
        <end position="191"/>
    </location>
</feature>
<dbReference type="GO" id="GO:0016301">
    <property type="term" value="F:kinase activity"/>
    <property type="evidence" value="ECO:0007669"/>
    <property type="project" value="UniProtKB-KW"/>
</dbReference>
<keyword evidence="15" id="KW-1185">Reference proteome</keyword>
<keyword evidence="13" id="KW-0812">Transmembrane</keyword>
<keyword evidence="13" id="KW-1133">Transmembrane helix</keyword>
<sequence length="582" mass="65341">MLLENKRHLGSFQPLEGCRIGTTVGNSLPKRYISTPEVKKERIIEDNSFLFNHTTDLKDKEEFRCRKFPTRMPNIKVFSGSSHKDLSQKICQQLQLDVSKASLKKFSNKETNVEIGESVRGEDVYIIQSGTGEVNDNLMELLIMINACKIASSCRVAAVIPCFPYARQDKKDKSRAPISAKLVANMLSVAGADHIITMDLHASQIQGFFDIPVDNLYAEPAILKYIRESIPSWQDSVIVSPDAGGAKRVTSIADRLNVDFALIHKERKRANEVEKMTLVGNVEGKIAILVDDMADTCGTICLAADKLVEAGASKVYAFCVHGVFSGPAIKRLNASKFEAIVVTNTIPQEENMKMCPKIQCIDISGILAEAIRRTHNGESVSYLFSHVPIFLTSIIFLNQNKTKLVTLFIQLKAQNYQVGDNNTISDCMSNCSVDLNGKKCLNKLLNFIENDIVSQIRHYVAVQINIDQFHRRHKKDYKSNWDELKVNSTTTMEKKLIENDIISKSTISMIISVLIDAISKESNKIIIWTAHYSCPITCNQYNLSWRNVFICSIILNGGLIIGIFPLFFNTLKRILNKNKHLK</sequence>
<evidence type="ECO:0000313" key="15">
    <source>
        <dbReference type="Proteomes" id="UP000035681"/>
    </source>
</evidence>
<evidence type="ECO:0000256" key="3">
    <source>
        <dbReference type="ARBA" id="ARBA00006478"/>
    </source>
</evidence>
<evidence type="ECO:0000256" key="6">
    <source>
        <dbReference type="ARBA" id="ARBA00022723"/>
    </source>
</evidence>
<evidence type="ECO:0000256" key="9">
    <source>
        <dbReference type="ARBA" id="ARBA00022777"/>
    </source>
</evidence>
<dbReference type="GO" id="GO:0002189">
    <property type="term" value="C:ribose phosphate diphosphokinase complex"/>
    <property type="evidence" value="ECO:0007669"/>
    <property type="project" value="TreeGrafter"/>
</dbReference>
<dbReference type="Gene3D" id="3.40.50.2020">
    <property type="match status" value="2"/>
</dbReference>
<name>A0AAF5D7V1_STRER</name>
<keyword evidence="9" id="KW-0418">Kinase</keyword>
<dbReference type="CDD" id="cd06223">
    <property type="entry name" value="PRTases_typeI"/>
    <property type="match status" value="1"/>
</dbReference>
<dbReference type="InterPro" id="IPR029057">
    <property type="entry name" value="PRTase-like"/>
</dbReference>
<dbReference type="SMART" id="SM01400">
    <property type="entry name" value="Pribosyltran_N"/>
    <property type="match status" value="1"/>
</dbReference>
<keyword evidence="8" id="KW-0547">Nucleotide-binding</keyword>
<dbReference type="Proteomes" id="UP000035681">
    <property type="component" value="Unplaced"/>
</dbReference>
<dbReference type="NCBIfam" id="TIGR01251">
    <property type="entry name" value="ribP_PPkin"/>
    <property type="match status" value="1"/>
</dbReference>
<dbReference type="EC" id="2.7.6.1" evidence="4"/>
<evidence type="ECO:0000256" key="11">
    <source>
        <dbReference type="ARBA" id="ARBA00022842"/>
    </source>
</evidence>
<keyword evidence="6" id="KW-0479">Metal-binding</keyword>
<keyword evidence="7" id="KW-0545">Nucleotide biosynthesis</keyword>
<dbReference type="GO" id="GO:0006164">
    <property type="term" value="P:purine nucleotide biosynthetic process"/>
    <property type="evidence" value="ECO:0007669"/>
    <property type="project" value="TreeGrafter"/>
</dbReference>
<keyword evidence="13" id="KW-0472">Membrane</keyword>
<dbReference type="GO" id="GO:0009156">
    <property type="term" value="P:ribonucleoside monophosphate biosynthetic process"/>
    <property type="evidence" value="ECO:0007669"/>
    <property type="project" value="InterPro"/>
</dbReference>
<dbReference type="InterPro" id="IPR000842">
    <property type="entry name" value="PRib_PP_synth_CS"/>
</dbReference>
<evidence type="ECO:0000256" key="13">
    <source>
        <dbReference type="SAM" id="Phobius"/>
    </source>
</evidence>
<dbReference type="GO" id="GO:0005524">
    <property type="term" value="F:ATP binding"/>
    <property type="evidence" value="ECO:0007669"/>
    <property type="project" value="UniProtKB-KW"/>
</dbReference>
<dbReference type="SUPFAM" id="SSF53271">
    <property type="entry name" value="PRTase-like"/>
    <property type="match status" value="1"/>
</dbReference>
<comment type="similarity">
    <text evidence="3">Belongs to the ribose-phosphate pyrophosphokinase family.</text>
</comment>
<evidence type="ECO:0000256" key="12">
    <source>
        <dbReference type="ARBA" id="ARBA00026067"/>
    </source>
</evidence>
<dbReference type="PANTHER" id="PTHR10210:SF57">
    <property type="entry name" value="RIBOSE-PHOSPHATE DIPHOSPHOKINASE"/>
    <property type="match status" value="1"/>
</dbReference>
<evidence type="ECO:0000256" key="7">
    <source>
        <dbReference type="ARBA" id="ARBA00022727"/>
    </source>
</evidence>
<dbReference type="WBParaSite" id="TCONS_00008156.p1">
    <property type="protein sequence ID" value="TCONS_00008156.p1"/>
    <property type="gene ID" value="XLOC_006133"/>
</dbReference>
<evidence type="ECO:0000256" key="1">
    <source>
        <dbReference type="ARBA" id="ARBA00003018"/>
    </source>
</evidence>
<evidence type="ECO:0000256" key="10">
    <source>
        <dbReference type="ARBA" id="ARBA00022840"/>
    </source>
</evidence>
<organism evidence="15 16">
    <name type="scientific">Strongyloides stercoralis</name>
    <name type="common">Threadworm</name>
    <dbReference type="NCBI Taxonomy" id="6248"/>
    <lineage>
        <taxon>Eukaryota</taxon>
        <taxon>Metazoa</taxon>
        <taxon>Ecdysozoa</taxon>
        <taxon>Nematoda</taxon>
        <taxon>Chromadorea</taxon>
        <taxon>Rhabditida</taxon>
        <taxon>Tylenchina</taxon>
        <taxon>Panagrolaimomorpha</taxon>
        <taxon>Strongyloidoidea</taxon>
        <taxon>Strongyloididae</taxon>
        <taxon>Strongyloides</taxon>
    </lineage>
</organism>
<accession>A0AAF5D7V1</accession>
<keyword evidence="10" id="KW-0067">ATP-binding</keyword>
<proteinExistence type="inferred from homology"/>
<keyword evidence="11" id="KW-0460">Magnesium</keyword>
<dbReference type="AlphaFoldDB" id="A0AAF5D7V1"/>
<protein>
    <recommendedName>
        <fullName evidence="4">ribose-phosphate diphosphokinase</fullName>
        <ecNumber evidence="4">2.7.6.1</ecNumber>
    </recommendedName>
</protein>
<feature type="transmembrane region" description="Helical" evidence="13">
    <location>
        <begin position="545"/>
        <end position="568"/>
    </location>
</feature>
<dbReference type="Pfam" id="PF13793">
    <property type="entry name" value="Pribosyltran_N"/>
    <property type="match status" value="1"/>
</dbReference>
<dbReference type="InterPro" id="IPR005946">
    <property type="entry name" value="Rib-P_diPkinase"/>
</dbReference>
<dbReference type="GO" id="GO:0005737">
    <property type="term" value="C:cytoplasm"/>
    <property type="evidence" value="ECO:0007669"/>
    <property type="project" value="TreeGrafter"/>
</dbReference>
<evidence type="ECO:0000313" key="16">
    <source>
        <dbReference type="WBParaSite" id="TCONS_00008156.p1"/>
    </source>
</evidence>
<dbReference type="HAMAP" id="MF_00583_B">
    <property type="entry name" value="RibP_PPkinase_B"/>
    <property type="match status" value="1"/>
</dbReference>
<dbReference type="Pfam" id="PF14572">
    <property type="entry name" value="Pribosyl_synth"/>
    <property type="match status" value="1"/>
</dbReference>
<evidence type="ECO:0000256" key="2">
    <source>
        <dbReference type="ARBA" id="ARBA00004996"/>
    </source>
</evidence>
<dbReference type="PANTHER" id="PTHR10210">
    <property type="entry name" value="RIBOSE-PHOSPHATE DIPHOSPHOKINASE FAMILY MEMBER"/>
    <property type="match status" value="1"/>
</dbReference>
<dbReference type="FunFam" id="3.40.50.2020:FF:000011">
    <property type="entry name" value="Putative ribose-phosphate pyrophosphokinase 1"/>
    <property type="match status" value="1"/>
</dbReference>
<dbReference type="InterPro" id="IPR037515">
    <property type="entry name" value="Rib-P_diPkinase_bac"/>
</dbReference>
<dbReference type="GO" id="GO:0006015">
    <property type="term" value="P:5-phosphoribose 1-diphosphate biosynthetic process"/>
    <property type="evidence" value="ECO:0007669"/>
    <property type="project" value="TreeGrafter"/>
</dbReference>
<reference evidence="16" key="1">
    <citation type="submission" date="2024-02" db="UniProtKB">
        <authorList>
            <consortium name="WormBaseParasite"/>
        </authorList>
    </citation>
    <scope>IDENTIFICATION</scope>
</reference>